<evidence type="ECO:0000313" key="1">
    <source>
        <dbReference type="EMBL" id="PYZ94100.1"/>
    </source>
</evidence>
<proteinExistence type="predicted"/>
<dbReference type="AlphaFoldDB" id="A0A323THV5"/>
<dbReference type="RefSeq" id="WP_110607735.1">
    <property type="nucleotide sequence ID" value="NZ_PDOD01000001.1"/>
</dbReference>
<keyword evidence="2" id="KW-1185">Reference proteome</keyword>
<reference evidence="1 2" key="1">
    <citation type="submission" date="2017-10" db="EMBL/GenBank/DDBJ databases">
        <title>Bacillus sp. nov., a halophilic bacterium isolated from a Keqin Lake.</title>
        <authorList>
            <person name="Wang H."/>
        </authorList>
    </citation>
    <scope>NUCLEOTIDE SEQUENCE [LARGE SCALE GENOMIC DNA]</scope>
    <source>
        <strain evidence="1 2">KQ-12</strain>
    </source>
</reference>
<dbReference type="Proteomes" id="UP000248214">
    <property type="component" value="Unassembled WGS sequence"/>
</dbReference>
<name>A0A323THV5_9BACI</name>
<evidence type="ECO:0000313" key="2">
    <source>
        <dbReference type="Proteomes" id="UP000248214"/>
    </source>
</evidence>
<dbReference type="EMBL" id="PDOD01000001">
    <property type="protein sequence ID" value="PYZ94100.1"/>
    <property type="molecule type" value="Genomic_DNA"/>
</dbReference>
<gene>
    <name evidence="1" type="ORF">CR194_00730</name>
</gene>
<organism evidence="1 2">
    <name type="scientific">Salipaludibacillus keqinensis</name>
    <dbReference type="NCBI Taxonomy" id="2045207"/>
    <lineage>
        <taxon>Bacteria</taxon>
        <taxon>Bacillati</taxon>
        <taxon>Bacillota</taxon>
        <taxon>Bacilli</taxon>
        <taxon>Bacillales</taxon>
        <taxon>Bacillaceae</taxon>
    </lineage>
</organism>
<sequence length="125" mass="14845">MNKQEMKKHCEEHMHRYVLVTTKDQQQFDAILESVDDENVSFAVPLGGHMMQETMMPTSTNGGFGYGYNNEFEQRQFNPYYGYQPYSYYPPYPLYPPYPYYRPRRFQRLVLPLAALVALSTLPYF</sequence>
<comment type="caution">
    <text evidence="1">The sequence shown here is derived from an EMBL/GenBank/DDBJ whole genome shotgun (WGS) entry which is preliminary data.</text>
</comment>
<accession>A0A323THV5</accession>
<dbReference type="OrthoDB" id="2943863at2"/>
<protein>
    <submittedName>
        <fullName evidence="1">Uncharacterized protein</fullName>
    </submittedName>
</protein>